<evidence type="ECO:0000256" key="3">
    <source>
        <dbReference type="ARBA" id="ARBA00022475"/>
    </source>
</evidence>
<reference evidence="8 9" key="1">
    <citation type="submission" date="2014-04" db="EMBL/GenBank/DDBJ databases">
        <title>Genome assembly of Hyalangium minutum DSM 14724.</title>
        <authorList>
            <person name="Sharma G."/>
            <person name="Subramanian S."/>
        </authorList>
    </citation>
    <scope>NUCLEOTIDE SEQUENCE [LARGE SCALE GENOMIC DNA]</scope>
    <source>
        <strain evidence="8 9">DSM 14724</strain>
    </source>
</reference>
<dbReference type="Pfam" id="PF01554">
    <property type="entry name" value="MatE"/>
    <property type="match status" value="2"/>
</dbReference>
<protein>
    <submittedName>
        <fullName evidence="8">Multi antimicrobial extrusion protein (Na(+)/drug antiporter), MATE family of MDR efflux pump</fullName>
    </submittedName>
</protein>
<dbReference type="PANTHER" id="PTHR42925:SF1">
    <property type="entry name" value="VIRULENCE FACTOR MVIN"/>
    <property type="match status" value="1"/>
</dbReference>
<evidence type="ECO:0000256" key="4">
    <source>
        <dbReference type="ARBA" id="ARBA00022692"/>
    </source>
</evidence>
<keyword evidence="6 7" id="KW-0472">Membrane</keyword>
<dbReference type="CDD" id="cd13134">
    <property type="entry name" value="MATE_like_8"/>
    <property type="match status" value="1"/>
</dbReference>
<dbReference type="PANTHER" id="PTHR42925">
    <property type="entry name" value="MULTIDRUG AND TOXIN EFFLUX PROTEIN MATE FAMILY"/>
    <property type="match status" value="1"/>
</dbReference>
<sequence>MEVAATPQGDVQTEPHLGLFRLTWPIFLELLLFMLMGTSDTLMLSGVSDDAVSAVGVVNQYVFICILSTGIIGNGAAIVVAQYLGARKQQEAARISALALTLNLGLGITVSVGLLLLGDFLLGGMNLEGPVLAYAKTYLHLVGGFLFFQALINVFSGLLRTYGFTRQSMFVSLGMNVLHVAANYALIFGHFGLPALGVKGAALSTVLSRATALGVFAWMLYRVMPVRMVLRDYVTFSKEYIRKILKVGIPAAVEQLTYQGCQTTFLYFITTLGSVALASRQYAQSISQYVYLCSLAIGLGTGIIVGRRVGARRTEDAYLQALESLKWGLGITIAVDVFAILFRERLVGLFTDNGDIIQVTAQLIVLSLLLETGRSFNLVLVNALRAAGDAPFTVYMGVLSMACMSVPLGYFLVFNLNMGLPGVWLAVSADEWLRGITMWLRWKSRVWEQKSLVEPEAQPVAVALGG</sequence>
<keyword evidence="3" id="KW-1003">Cell membrane</keyword>
<keyword evidence="2" id="KW-0813">Transport</keyword>
<feature type="transmembrane region" description="Helical" evidence="7">
    <location>
        <begin position="138"/>
        <end position="158"/>
    </location>
</feature>
<evidence type="ECO:0000313" key="9">
    <source>
        <dbReference type="Proteomes" id="UP000028725"/>
    </source>
</evidence>
<evidence type="ECO:0000313" key="8">
    <source>
        <dbReference type="EMBL" id="KFE72462.1"/>
    </source>
</evidence>
<dbReference type="InterPro" id="IPR002528">
    <property type="entry name" value="MATE_fam"/>
</dbReference>
<dbReference type="PATRIC" id="fig|394096.3.peg.718"/>
<evidence type="ECO:0000256" key="7">
    <source>
        <dbReference type="SAM" id="Phobius"/>
    </source>
</evidence>
<organism evidence="8 9">
    <name type="scientific">Hyalangium minutum</name>
    <dbReference type="NCBI Taxonomy" id="394096"/>
    <lineage>
        <taxon>Bacteria</taxon>
        <taxon>Pseudomonadati</taxon>
        <taxon>Myxococcota</taxon>
        <taxon>Myxococcia</taxon>
        <taxon>Myxococcales</taxon>
        <taxon>Cystobacterineae</taxon>
        <taxon>Archangiaceae</taxon>
        <taxon>Hyalangium</taxon>
    </lineage>
</organism>
<accession>A0A085WXP9</accession>
<feature type="transmembrane region" description="Helical" evidence="7">
    <location>
        <begin position="97"/>
        <end position="118"/>
    </location>
</feature>
<keyword evidence="5 7" id="KW-1133">Transmembrane helix</keyword>
<evidence type="ECO:0000256" key="5">
    <source>
        <dbReference type="ARBA" id="ARBA00022989"/>
    </source>
</evidence>
<dbReference type="GO" id="GO:0042910">
    <property type="term" value="F:xenobiotic transmembrane transporter activity"/>
    <property type="evidence" value="ECO:0007669"/>
    <property type="project" value="InterPro"/>
</dbReference>
<dbReference type="Proteomes" id="UP000028725">
    <property type="component" value="Unassembled WGS sequence"/>
</dbReference>
<keyword evidence="9" id="KW-1185">Reference proteome</keyword>
<evidence type="ECO:0000256" key="2">
    <source>
        <dbReference type="ARBA" id="ARBA00022448"/>
    </source>
</evidence>
<keyword evidence="4 7" id="KW-0812">Transmembrane</keyword>
<dbReference type="NCBIfam" id="TIGR00797">
    <property type="entry name" value="matE"/>
    <property type="match status" value="1"/>
</dbReference>
<dbReference type="InterPro" id="IPR047135">
    <property type="entry name" value="YsiQ"/>
</dbReference>
<evidence type="ECO:0000256" key="6">
    <source>
        <dbReference type="ARBA" id="ARBA00023136"/>
    </source>
</evidence>
<feature type="transmembrane region" description="Helical" evidence="7">
    <location>
        <begin position="201"/>
        <end position="221"/>
    </location>
</feature>
<dbReference type="RefSeq" id="WP_044181815.1">
    <property type="nucleotide sequence ID" value="NZ_JMCB01000001.1"/>
</dbReference>
<feature type="transmembrane region" description="Helical" evidence="7">
    <location>
        <begin position="170"/>
        <end position="189"/>
    </location>
</feature>
<dbReference type="GO" id="GO:0015297">
    <property type="term" value="F:antiporter activity"/>
    <property type="evidence" value="ECO:0007669"/>
    <property type="project" value="InterPro"/>
</dbReference>
<feature type="transmembrane region" description="Helical" evidence="7">
    <location>
        <begin position="289"/>
        <end position="306"/>
    </location>
</feature>
<feature type="transmembrane region" description="Helical" evidence="7">
    <location>
        <begin position="26"/>
        <end position="48"/>
    </location>
</feature>
<dbReference type="EMBL" id="JMCB01000001">
    <property type="protein sequence ID" value="KFE72462.1"/>
    <property type="molecule type" value="Genomic_DNA"/>
</dbReference>
<proteinExistence type="predicted"/>
<dbReference type="AlphaFoldDB" id="A0A085WXP9"/>
<feature type="transmembrane region" description="Helical" evidence="7">
    <location>
        <begin position="392"/>
        <end position="413"/>
    </location>
</feature>
<feature type="transmembrane region" description="Helical" evidence="7">
    <location>
        <begin position="60"/>
        <end position="85"/>
    </location>
</feature>
<name>A0A085WXP9_9BACT</name>
<dbReference type="OrthoDB" id="9806302at2"/>
<evidence type="ECO:0000256" key="1">
    <source>
        <dbReference type="ARBA" id="ARBA00004651"/>
    </source>
</evidence>
<dbReference type="InterPro" id="IPR048279">
    <property type="entry name" value="MdtK-like"/>
</dbReference>
<comment type="subcellular location">
    <subcellularLocation>
        <location evidence="1">Cell membrane</location>
        <topology evidence="1">Multi-pass membrane protein</topology>
    </subcellularLocation>
</comment>
<gene>
    <name evidence="8" type="ORF">DB31_0725</name>
</gene>
<dbReference type="GO" id="GO:0005886">
    <property type="term" value="C:plasma membrane"/>
    <property type="evidence" value="ECO:0007669"/>
    <property type="project" value="UniProtKB-SubCell"/>
</dbReference>
<dbReference type="PIRSF" id="PIRSF006603">
    <property type="entry name" value="DinF"/>
    <property type="match status" value="1"/>
</dbReference>
<comment type="caution">
    <text evidence="8">The sequence shown here is derived from an EMBL/GenBank/DDBJ whole genome shotgun (WGS) entry which is preliminary data.</text>
</comment>
<dbReference type="STRING" id="394096.DB31_0725"/>